<dbReference type="Proteomes" id="UP000070457">
    <property type="component" value="Unassembled WGS sequence"/>
</dbReference>
<accession>A0A136LZA1</accession>
<evidence type="ECO:0000313" key="3">
    <source>
        <dbReference type="Proteomes" id="UP000070457"/>
    </source>
</evidence>
<evidence type="ECO:0000256" key="1">
    <source>
        <dbReference type="SAM" id="SignalP"/>
    </source>
</evidence>
<gene>
    <name evidence="2" type="ORF">TR69_WS6001000998</name>
</gene>
<name>A0A136LZA1_9BACT</name>
<reference evidence="2 3" key="1">
    <citation type="submission" date="2015-02" db="EMBL/GenBank/DDBJ databases">
        <title>Improved understanding of the partial-nitritation anammox process through 23 genomes representing the majority of the microbial community.</title>
        <authorList>
            <person name="Speth D.R."/>
            <person name="In T Zandt M."/>
            <person name="Guerrero Cruz S."/>
            <person name="Jetten M.S."/>
            <person name="Dutilh B.E."/>
        </authorList>
    </citation>
    <scope>NUCLEOTIDE SEQUENCE [LARGE SCALE GENOMIC DNA]</scope>
    <source>
        <strain evidence="2">OLB20</strain>
    </source>
</reference>
<proteinExistence type="predicted"/>
<comment type="caution">
    <text evidence="2">The sequence shown here is derived from an EMBL/GenBank/DDBJ whole genome shotgun (WGS) entry which is preliminary data.</text>
</comment>
<organism evidence="2 3">
    <name type="scientific">candidate division WS6 bacterium OLB20</name>
    <dbReference type="NCBI Taxonomy" id="1617426"/>
    <lineage>
        <taxon>Bacteria</taxon>
        <taxon>Candidatus Dojkabacteria</taxon>
    </lineage>
</organism>
<dbReference type="EMBL" id="JYNZ01000003">
    <property type="protein sequence ID" value="KXK26974.1"/>
    <property type="molecule type" value="Genomic_DNA"/>
</dbReference>
<keyword evidence="1" id="KW-0732">Signal</keyword>
<sequence length="355" mass="37657">MRKTLQVIALVLAGIFAVAAPAAATGGWDFLPEWGGYYSEGALSIGSSDEPDGLLGLTAKSGSYTTLSFAEAGKHGSWEISKVNDASTYYPPNSLRILNTSRSDGTANSSPALVIDQYNRVGLGRRDPQYKLDLNYHGDRQARFLANTQSNALLLIENQNGAGGSVTGYANTATGAAYYSGLAADQSFKIGSDKELTNDPFMSIMPNGYVALGEHIAQSQLHVFGTKGDDVRMILQEKDGTGDWRILKTTDDGFDHRGANRLVFAATSTGGSFLDNAMVLGSGGNVGFGVNHMPSVLTVNERNGSALTIKDQTAQFQADISSGQLQIKSMNSDYNVKDILMKIGHNGEVCIGSGC</sequence>
<evidence type="ECO:0000313" key="2">
    <source>
        <dbReference type="EMBL" id="KXK26974.1"/>
    </source>
</evidence>
<protein>
    <submittedName>
        <fullName evidence="2">Uncharacterized protein</fullName>
    </submittedName>
</protein>
<feature type="signal peptide" evidence="1">
    <location>
        <begin position="1"/>
        <end position="24"/>
    </location>
</feature>
<dbReference type="AlphaFoldDB" id="A0A136LZA1"/>
<feature type="chain" id="PRO_5007475339" evidence="1">
    <location>
        <begin position="25"/>
        <end position="355"/>
    </location>
</feature>
<dbReference type="STRING" id="1617426.TR69_WS6001000998"/>